<evidence type="ECO:0000256" key="1">
    <source>
        <dbReference type="ARBA" id="ARBA00004430"/>
    </source>
</evidence>
<accession>A0A835WPF4</accession>
<feature type="compositionally biased region" description="Low complexity" evidence="2">
    <location>
        <begin position="693"/>
        <end position="702"/>
    </location>
</feature>
<dbReference type="AlphaFoldDB" id="A0A835WPF4"/>
<evidence type="ECO:0000313" key="4">
    <source>
        <dbReference type="Proteomes" id="UP000613740"/>
    </source>
</evidence>
<protein>
    <submittedName>
        <fullName evidence="3">Uncharacterized protein</fullName>
    </submittedName>
</protein>
<evidence type="ECO:0000313" key="3">
    <source>
        <dbReference type="EMBL" id="KAG2451619.1"/>
    </source>
</evidence>
<feature type="region of interest" description="Disordered" evidence="2">
    <location>
        <begin position="686"/>
        <end position="714"/>
    </location>
</feature>
<dbReference type="InterPro" id="IPR032675">
    <property type="entry name" value="LRR_dom_sf"/>
</dbReference>
<dbReference type="Proteomes" id="UP000613740">
    <property type="component" value="Unassembled WGS sequence"/>
</dbReference>
<dbReference type="OrthoDB" id="539789at2759"/>
<feature type="region of interest" description="Disordered" evidence="2">
    <location>
        <begin position="796"/>
        <end position="825"/>
    </location>
</feature>
<dbReference type="Gene3D" id="3.80.10.10">
    <property type="entry name" value="Ribonuclease Inhibitor"/>
    <property type="match status" value="2"/>
</dbReference>
<sequence>MDLSALRERVSAMLAEPPPRDWTALPDELIVRIALVGAGLLTPDRRPDSTICGDMMSACAAWARALRPQLHHLRPCSLGEADRGRAWEQVEVLDAPLRRTTPVSGFKYLAPLHRPDGLAARFPSLTALNIAYQRLGRQGLEALLPLSGRLRHLDASGVPLRRADMGTLARFTALTCLALNGARAELDELPMPPQSLPRGSTAARLCGVLTSRVGAHFAQAWLARREVQLAVGLAEALAAMGQLQRLEVGLDAEVDMRAFVVAVNAEAAAAAGAAPAVAAAAAAAAGAAAADEMVEVGEEEGFAAAGAGAAGAAAAAAASVHQGLLIPGLPLVGLFAVFELPNLSCLHMHNQDLLNDDLVALAAQLSCLTELAFKFATMRQSPEVWSALMTRLGPALEVLDVQFDAGQTTDAPFLASLAPLQRLTRLRAASCRAPRMLLDIPLLAPGRLRRLELPGANRDFVTPALLAHVCSRVQLDVLDVTGWESWSGRQERYQLAGDLLLRDLPVVAPQLQHLVMLQVALHGHGLPNSARDFELLPVLAQMQQPQPRREPDSAAALMAVVAQRLGRGRAMAAASSSTAIQGVGWGARPESHGQKGSSVTLAPAGVAAAGGGGAGPMEVGCSQAGGVAGPEMAAASSNDSVVAGGEKPGGLGLGKIRAAIERTSRQKAAAGDEPAACEEAATGEGAVKGEPNAGAGPSTSQPAAPPPPPPLPARRLTAAWAGEVDPHDHQPFPGMRSLVVHYSKCFMRSRLKSIANVRALRELHITGMDEAQFKDTTRLGCFDGLSKLGLLTALHVHGGRHPPRSSAGARHHQPPDALDNDLMGGLDEDAVDQDAGLAQDHDPAADQADAAAAGAAGAKPPQAGPGPGGRGENHLEFLARLKGLQVLTLESVSTRGLIFQHIKQLWKLTHLSLAGSICFSPEALQLFQDAGMSNLRSLRLLDCHWEGGLDATDLLARLGAALPQLEELELGPCQRVDAARLAAALYGGLGPAVRCLRRLRLHKASLTPETVMAEPRLLAGRLHFISVLKPTPPRQPAAEHGQQLQLHPLSRAFNEPSFCMTRCGDRFLPVPGGGEAMQAMVAAWQVGGYAAGVAAFHESLRDDVAWANTAQDVHDLVRAPGWPERAWTGNAGA</sequence>
<name>A0A835WPF4_9CHLO</name>
<gene>
    <name evidence="3" type="ORF">HYH02_003400</name>
</gene>
<comment type="caution">
    <text evidence="3">The sequence shown here is derived from an EMBL/GenBank/DDBJ whole genome shotgun (WGS) entry which is preliminary data.</text>
</comment>
<dbReference type="GO" id="GO:0019005">
    <property type="term" value="C:SCF ubiquitin ligase complex"/>
    <property type="evidence" value="ECO:0007669"/>
    <property type="project" value="TreeGrafter"/>
</dbReference>
<feature type="region of interest" description="Disordered" evidence="2">
    <location>
        <begin position="838"/>
        <end position="872"/>
    </location>
</feature>
<dbReference type="GO" id="GO:0005930">
    <property type="term" value="C:axoneme"/>
    <property type="evidence" value="ECO:0007669"/>
    <property type="project" value="UniProtKB-SubCell"/>
</dbReference>
<feature type="compositionally biased region" description="Pro residues" evidence="2">
    <location>
        <begin position="703"/>
        <end position="712"/>
    </location>
</feature>
<dbReference type="EMBL" id="JAEHOD010000007">
    <property type="protein sequence ID" value="KAG2451619.1"/>
    <property type="molecule type" value="Genomic_DNA"/>
</dbReference>
<dbReference type="PANTHER" id="PTHR13318">
    <property type="entry name" value="PARTNER OF PAIRED, ISOFORM B-RELATED"/>
    <property type="match status" value="1"/>
</dbReference>
<proteinExistence type="predicted"/>
<comment type="subcellular location">
    <subcellularLocation>
        <location evidence="1">Cytoplasm</location>
        <location evidence="1">Cytoskeleton</location>
        <location evidence="1">Cilium axoneme</location>
    </subcellularLocation>
</comment>
<organism evidence="3 4">
    <name type="scientific">Chlamydomonas schloesseri</name>
    <dbReference type="NCBI Taxonomy" id="2026947"/>
    <lineage>
        <taxon>Eukaryota</taxon>
        <taxon>Viridiplantae</taxon>
        <taxon>Chlorophyta</taxon>
        <taxon>core chlorophytes</taxon>
        <taxon>Chlorophyceae</taxon>
        <taxon>CS clade</taxon>
        <taxon>Chlamydomonadales</taxon>
        <taxon>Chlamydomonadaceae</taxon>
        <taxon>Chlamydomonas</taxon>
    </lineage>
</organism>
<keyword evidence="4" id="KW-1185">Reference proteome</keyword>
<evidence type="ECO:0000256" key="2">
    <source>
        <dbReference type="SAM" id="MobiDB-lite"/>
    </source>
</evidence>
<dbReference type="GO" id="GO:0031146">
    <property type="term" value="P:SCF-dependent proteasomal ubiquitin-dependent protein catabolic process"/>
    <property type="evidence" value="ECO:0007669"/>
    <property type="project" value="TreeGrafter"/>
</dbReference>
<dbReference type="SUPFAM" id="SSF52058">
    <property type="entry name" value="L domain-like"/>
    <property type="match status" value="2"/>
</dbReference>
<reference evidence="3" key="1">
    <citation type="journal article" date="2020" name="bioRxiv">
        <title>Comparative genomics of Chlamydomonas.</title>
        <authorList>
            <person name="Craig R.J."/>
            <person name="Hasan A.R."/>
            <person name="Ness R.W."/>
            <person name="Keightley P.D."/>
        </authorList>
    </citation>
    <scope>NUCLEOTIDE SEQUENCE</scope>
    <source>
        <strain evidence="3">CCAP 11/173</strain>
    </source>
</reference>
<feature type="compositionally biased region" description="Low complexity" evidence="2">
    <location>
        <begin position="845"/>
        <end position="861"/>
    </location>
</feature>